<dbReference type="PROSITE" id="PS00061">
    <property type="entry name" value="ADH_SHORT"/>
    <property type="match status" value="1"/>
</dbReference>
<name>A0A1W0CZB7_9NEIS</name>
<evidence type="ECO:0000256" key="2">
    <source>
        <dbReference type="ARBA" id="ARBA00023002"/>
    </source>
</evidence>
<dbReference type="InterPro" id="IPR020904">
    <property type="entry name" value="Sc_DH/Rdtase_CS"/>
</dbReference>
<dbReference type="Gene3D" id="3.40.50.720">
    <property type="entry name" value="NAD(P)-binding Rossmann-like Domain"/>
    <property type="match status" value="1"/>
</dbReference>
<organism evidence="4 5">
    <name type="scientific">Chromobacterium haemolyticum</name>
    <dbReference type="NCBI Taxonomy" id="394935"/>
    <lineage>
        <taxon>Bacteria</taxon>
        <taxon>Pseudomonadati</taxon>
        <taxon>Pseudomonadota</taxon>
        <taxon>Betaproteobacteria</taxon>
        <taxon>Neisseriales</taxon>
        <taxon>Chromobacteriaceae</taxon>
        <taxon>Chromobacterium</taxon>
    </lineage>
</organism>
<dbReference type="PRINTS" id="PR00080">
    <property type="entry name" value="SDRFAMILY"/>
</dbReference>
<dbReference type="PANTHER" id="PTHR42760">
    <property type="entry name" value="SHORT-CHAIN DEHYDROGENASES/REDUCTASES FAMILY MEMBER"/>
    <property type="match status" value="1"/>
</dbReference>
<dbReference type="FunFam" id="3.40.50.720:FF:000173">
    <property type="entry name" value="3-oxoacyl-[acyl-carrier protein] reductase"/>
    <property type="match status" value="1"/>
</dbReference>
<dbReference type="RefSeq" id="WP_081555476.1">
    <property type="nucleotide sequence ID" value="NZ_MUKV01000011.1"/>
</dbReference>
<dbReference type="GO" id="GO:0016616">
    <property type="term" value="F:oxidoreductase activity, acting on the CH-OH group of donors, NAD or NADP as acceptor"/>
    <property type="evidence" value="ECO:0007669"/>
    <property type="project" value="TreeGrafter"/>
</dbReference>
<evidence type="ECO:0000313" key="5">
    <source>
        <dbReference type="Proteomes" id="UP000192721"/>
    </source>
</evidence>
<dbReference type="AlphaFoldDB" id="A0A1W0CZB7"/>
<evidence type="ECO:0000313" key="4">
    <source>
        <dbReference type="EMBL" id="OQS40139.1"/>
    </source>
</evidence>
<sequence length="256" mass="26896">MKLEHINAIVSGAASGIGRAFALELARAGARVHAADLDAAGLRRLEEDAAGLPGSVRGSVLDVSQEAAVRAFLKTASEEAEPANLLVNNAGILRDGWLVRLDVEGFVRKLPTAQWRAVLESNLTAPYLLSREFAAARVESGLKTPGLIVNVSSVTSAGNPGQSNYAASKAGLDALTRTWALELAPFGIRVAGIAPGLTDTPMAAGLAPATREELIAQVPLRRMAEPAEIWQGLKFIIECDYFNGRIIAIDGGATFS</sequence>
<dbReference type="SUPFAM" id="SSF51735">
    <property type="entry name" value="NAD(P)-binding Rossmann-fold domains"/>
    <property type="match status" value="1"/>
</dbReference>
<proteinExistence type="inferred from homology"/>
<protein>
    <submittedName>
        <fullName evidence="4">3-oxoacyl-ACP reductase</fullName>
    </submittedName>
</protein>
<dbReference type="PRINTS" id="PR00081">
    <property type="entry name" value="GDHRDH"/>
</dbReference>
<dbReference type="Pfam" id="PF13561">
    <property type="entry name" value="adh_short_C2"/>
    <property type="match status" value="1"/>
</dbReference>
<gene>
    <name evidence="4" type="ORF">B0T45_10810</name>
</gene>
<feature type="domain" description="Ketoreductase" evidence="3">
    <location>
        <begin position="6"/>
        <end position="196"/>
    </location>
</feature>
<dbReference type="InterPro" id="IPR057326">
    <property type="entry name" value="KR_dom"/>
</dbReference>
<comment type="caution">
    <text evidence="4">The sequence shown here is derived from an EMBL/GenBank/DDBJ whole genome shotgun (WGS) entry which is preliminary data.</text>
</comment>
<dbReference type="GO" id="GO:0030497">
    <property type="term" value="P:fatty acid elongation"/>
    <property type="evidence" value="ECO:0007669"/>
    <property type="project" value="TreeGrafter"/>
</dbReference>
<evidence type="ECO:0000256" key="1">
    <source>
        <dbReference type="ARBA" id="ARBA00006484"/>
    </source>
</evidence>
<dbReference type="EMBL" id="MUKV01000011">
    <property type="protein sequence ID" value="OQS40139.1"/>
    <property type="molecule type" value="Genomic_DNA"/>
</dbReference>
<reference evidence="4 5" key="1">
    <citation type="submission" date="2017-02" db="EMBL/GenBank/DDBJ databases">
        <title>Chromobacterium haemolyticum H5244.</title>
        <authorList>
            <person name="Gulvik C.A."/>
        </authorList>
    </citation>
    <scope>NUCLEOTIDE SEQUENCE [LARGE SCALE GENOMIC DNA]</scope>
    <source>
        <strain evidence="4 5">H5244</strain>
    </source>
</reference>
<dbReference type="Proteomes" id="UP000192721">
    <property type="component" value="Unassembled WGS sequence"/>
</dbReference>
<comment type="similarity">
    <text evidence="1">Belongs to the short-chain dehydrogenases/reductases (SDR) family.</text>
</comment>
<dbReference type="InterPro" id="IPR002347">
    <property type="entry name" value="SDR_fam"/>
</dbReference>
<dbReference type="InterPro" id="IPR036291">
    <property type="entry name" value="NAD(P)-bd_dom_sf"/>
</dbReference>
<evidence type="ECO:0000259" key="3">
    <source>
        <dbReference type="SMART" id="SM00822"/>
    </source>
</evidence>
<keyword evidence="2" id="KW-0560">Oxidoreductase</keyword>
<dbReference type="SMART" id="SM00822">
    <property type="entry name" value="PKS_KR"/>
    <property type="match status" value="1"/>
</dbReference>
<dbReference type="PANTHER" id="PTHR42760:SF135">
    <property type="entry name" value="BLL7886 PROTEIN"/>
    <property type="match status" value="1"/>
</dbReference>
<accession>A0A1W0CZB7</accession>